<evidence type="ECO:0000313" key="1">
    <source>
        <dbReference type="EMBL" id="KAJ0170520.1"/>
    </source>
</evidence>
<name>A0ACC1CG11_9NEOP</name>
<sequence length="241" mass="27947">MIKAYIAFVTLWFSILLTAIDGINQIMPKPELKDDKAKHHFKELLNSLLSLNEKRMKTIKKIANLENENIGKHILRAIDIEERSDESDKPILIVLSQTLPSDSEHDDETRNDLTELIANLQRKGLSIEVNDSAKHKHNNPKSKILSTSLKSKKEIKVDSDDQEDDDDGNDKNEDDEITVESDESADDTRLRYRGCGKRATKDCRKACIEAMKDSCDQYSCRRKMKRYFRKRCRRSCKDRFK</sequence>
<dbReference type="Proteomes" id="UP000824533">
    <property type="component" value="Linkage Group LG27"/>
</dbReference>
<protein>
    <submittedName>
        <fullName evidence="1">Uncharacterized protein</fullName>
    </submittedName>
</protein>
<accession>A0ACC1CG11</accession>
<keyword evidence="2" id="KW-1185">Reference proteome</keyword>
<gene>
    <name evidence="1" type="ORF">K1T71_013891</name>
</gene>
<dbReference type="EMBL" id="CM034413">
    <property type="protein sequence ID" value="KAJ0170520.1"/>
    <property type="molecule type" value="Genomic_DNA"/>
</dbReference>
<comment type="caution">
    <text evidence="1">The sequence shown here is derived from an EMBL/GenBank/DDBJ whole genome shotgun (WGS) entry which is preliminary data.</text>
</comment>
<reference evidence="1 2" key="1">
    <citation type="journal article" date="2021" name="Front. Genet.">
        <title>Chromosome-Level Genome Assembly Reveals Significant Gene Expansion in the Toll and IMD Signaling Pathways of Dendrolimus kikuchii.</title>
        <authorList>
            <person name="Zhou J."/>
            <person name="Wu P."/>
            <person name="Xiong Z."/>
            <person name="Liu N."/>
            <person name="Zhao N."/>
            <person name="Ji M."/>
            <person name="Qiu Y."/>
            <person name="Yang B."/>
        </authorList>
    </citation>
    <scope>NUCLEOTIDE SEQUENCE [LARGE SCALE GENOMIC DNA]</scope>
    <source>
        <strain evidence="1">Ann1</strain>
    </source>
</reference>
<organism evidence="1 2">
    <name type="scientific">Dendrolimus kikuchii</name>
    <dbReference type="NCBI Taxonomy" id="765133"/>
    <lineage>
        <taxon>Eukaryota</taxon>
        <taxon>Metazoa</taxon>
        <taxon>Ecdysozoa</taxon>
        <taxon>Arthropoda</taxon>
        <taxon>Hexapoda</taxon>
        <taxon>Insecta</taxon>
        <taxon>Pterygota</taxon>
        <taxon>Neoptera</taxon>
        <taxon>Endopterygota</taxon>
        <taxon>Lepidoptera</taxon>
        <taxon>Glossata</taxon>
        <taxon>Ditrysia</taxon>
        <taxon>Bombycoidea</taxon>
        <taxon>Lasiocampidae</taxon>
        <taxon>Dendrolimus</taxon>
    </lineage>
</organism>
<proteinExistence type="predicted"/>
<evidence type="ECO:0000313" key="2">
    <source>
        <dbReference type="Proteomes" id="UP000824533"/>
    </source>
</evidence>